<comment type="similarity">
    <text evidence="8">Belongs to the AAA ATPase family. Katanin p60 subunit A1 subfamily.</text>
</comment>
<feature type="compositionally biased region" description="Basic residues" evidence="9">
    <location>
        <begin position="256"/>
        <end position="265"/>
    </location>
</feature>
<accession>A0A9J6CJM7</accession>
<feature type="binding site" evidence="8">
    <location>
        <begin position="339"/>
        <end position="346"/>
    </location>
    <ligand>
        <name>ATP</name>
        <dbReference type="ChEBI" id="CHEBI:30616"/>
    </ligand>
</feature>
<evidence type="ECO:0000256" key="6">
    <source>
        <dbReference type="ARBA" id="ARBA00023212"/>
    </source>
</evidence>
<keyword evidence="2 8" id="KW-0963">Cytoplasm</keyword>
<keyword evidence="6 8" id="KW-0206">Cytoskeleton</keyword>
<keyword evidence="5 8" id="KW-0067">ATP-binding</keyword>
<comment type="subcellular location">
    <subcellularLocation>
        <location evidence="1">Cytoplasm</location>
        <location evidence="1">Cytoskeleton</location>
    </subcellularLocation>
    <subcellularLocation>
        <location evidence="8">Cytoplasm</location>
    </subcellularLocation>
    <subcellularLocation>
        <location evidence="8">Cytoplasm</location>
        <location evidence="8">Cytoskeleton</location>
        <location evidence="8">Microtubule organizing center</location>
        <location evidence="8">Centrosome</location>
    </subcellularLocation>
    <subcellularLocation>
        <location evidence="8">Cytoplasm</location>
        <location evidence="8">Cytoskeleton</location>
        <location evidence="8">Spindle pole</location>
    </subcellularLocation>
    <subcellularLocation>
        <location evidence="8">Cytoplasm</location>
        <location evidence="8">Cytoskeleton</location>
        <location evidence="8">Spindle</location>
    </subcellularLocation>
    <text evidence="8">Predominantly cytoplasmic. Also localized to the interphase centrosome and the mitotic spindle poles. Enhanced recruitment to the mitotic spindle poles requires microtubules and interaction with KATNB1.</text>
</comment>
<dbReference type="GO" id="GO:0005874">
    <property type="term" value="C:microtubule"/>
    <property type="evidence" value="ECO:0007669"/>
    <property type="project" value="UniProtKB-KW"/>
</dbReference>
<dbReference type="InterPro" id="IPR003959">
    <property type="entry name" value="ATPase_AAA_core"/>
</dbReference>
<dbReference type="AlphaFoldDB" id="A0A9J6CJM7"/>
<dbReference type="EC" id="5.6.1.1" evidence="8"/>
<feature type="domain" description="AAA+ ATPase" evidence="10">
    <location>
        <begin position="331"/>
        <end position="471"/>
    </location>
</feature>
<dbReference type="HAMAP" id="MF_03023">
    <property type="entry name" value="Katanin_p60_A1"/>
    <property type="match status" value="1"/>
</dbReference>
<dbReference type="Pfam" id="PF00004">
    <property type="entry name" value="AAA"/>
    <property type="match status" value="1"/>
</dbReference>
<keyword evidence="3 8" id="KW-0493">Microtubule</keyword>
<comment type="subunit">
    <text evidence="8">Can homooligomerize into hexameric rings, which may be promoted by interaction with microtubules. Interacts with KATNB1, which may serve as a targeting subunit.</text>
</comment>
<dbReference type="Pfam" id="PF09336">
    <property type="entry name" value="Vps4_C"/>
    <property type="match status" value="1"/>
</dbReference>
<dbReference type="GO" id="GO:0051013">
    <property type="term" value="P:microtubule severing"/>
    <property type="evidence" value="ECO:0007669"/>
    <property type="project" value="UniProtKB-UniRule"/>
</dbReference>
<dbReference type="GO" id="GO:0005813">
    <property type="term" value="C:centrosome"/>
    <property type="evidence" value="ECO:0007669"/>
    <property type="project" value="UniProtKB-SubCell"/>
</dbReference>
<dbReference type="FunFam" id="3.40.50.300:FF:000159">
    <property type="entry name" value="Katanin p60 ATPase-containing subunit A1"/>
    <property type="match status" value="1"/>
</dbReference>
<comment type="catalytic activity">
    <reaction evidence="8">
        <text>n ATP + n H2O + a microtubule = n ADP + n phosphate + (n+1) alpha/beta tubulin heterodimers.</text>
        <dbReference type="EC" id="5.6.1.1"/>
    </reaction>
</comment>
<protein>
    <recommendedName>
        <fullName evidence="8">Katanin p60 ATPase-containing subunit A1</fullName>
        <shortName evidence="8">Katanin p60 subunit A1</shortName>
        <ecNumber evidence="8">5.6.1.1</ecNumber>
    </recommendedName>
    <alternativeName>
        <fullName evidence="8">p60 katanin</fullName>
    </alternativeName>
</protein>
<dbReference type="GO" id="GO:0008568">
    <property type="term" value="F:microtubule severing ATPase activity"/>
    <property type="evidence" value="ECO:0007669"/>
    <property type="project" value="UniProtKB-EC"/>
</dbReference>
<dbReference type="OrthoDB" id="5334845at2759"/>
<dbReference type="InterPro" id="IPR028596">
    <property type="entry name" value="KATNA1"/>
</dbReference>
<keyword evidence="4 8" id="KW-0547">Nucleotide-binding</keyword>
<dbReference type="InterPro" id="IPR041569">
    <property type="entry name" value="AAA_lid_3"/>
</dbReference>
<dbReference type="GO" id="GO:0008017">
    <property type="term" value="F:microtubule binding"/>
    <property type="evidence" value="ECO:0007669"/>
    <property type="project" value="UniProtKB-UniRule"/>
</dbReference>
<dbReference type="EMBL" id="JADBJN010000001">
    <property type="protein sequence ID" value="KAG5682120.1"/>
    <property type="molecule type" value="Genomic_DNA"/>
</dbReference>
<dbReference type="Pfam" id="PF17862">
    <property type="entry name" value="AAA_lid_3"/>
    <property type="match status" value="1"/>
</dbReference>
<dbReference type="InterPro" id="IPR027417">
    <property type="entry name" value="P-loop_NTPase"/>
</dbReference>
<dbReference type="GO" id="GO:0005737">
    <property type="term" value="C:cytoplasm"/>
    <property type="evidence" value="ECO:0007669"/>
    <property type="project" value="UniProtKB-SubCell"/>
</dbReference>
<keyword evidence="8" id="KW-0132">Cell division</keyword>
<feature type="compositionally biased region" description="Polar residues" evidence="9">
    <location>
        <begin position="1"/>
        <end position="20"/>
    </location>
</feature>
<evidence type="ECO:0000256" key="3">
    <source>
        <dbReference type="ARBA" id="ARBA00022701"/>
    </source>
</evidence>
<comment type="caution">
    <text evidence="11">The sequence shown here is derived from an EMBL/GenBank/DDBJ whole genome shotgun (WGS) entry which is preliminary data.</text>
</comment>
<sequence>MYEQSFYNGNSTHQSQISSQKIHRSVSNSNVNNNAPRADCIEYEVSMPVPIIRHTPYHSLWNLHQCSQPNGFSQMARMMDSLILDSFSTPFALTKITHRPKVSNATILPTNSTSAATAATATVRNSFNSNISSKKIPTQEVTPIIRQSNPQDNRWRSSLRRHDPELQPTLPSINSNSSSVNSIAYQTESKKLRSSAMKSAFRKSRSVERMRAFRKLSSSKLPKEQKKSSSEEGNSDDQENSLEENSNTNSSTSPKQLRKSPVKKMSGKSKVFHTVGYESSLVEVIEKDILQKFTKVQWSDIAGLSEVKNILQECLVLPIIMPDFFKGIRRAWKGILLVGPPGTGKTMLAKAVATECNTTFFNVSSSTLTSKYRGDSEKLVRLLFEMARFYAPSTIFIDEIDSLCSSAREDSEHEASRRFKAELLIQMDGLNNINNEDEVKVMVLAATNHPWRIDQAFRRRFEKRVYVPLPQDESRLALMNLYLKNITTCKDLDLSKIAERLKGYSCADIASVTRDAALMAMRRKIFGKNPDEIKLIKREEVDLPVTECDFDEAISRTKKSVSECDVKKFEDWMAEYGSC</sequence>
<name>A0A9J6CJM7_POLVA</name>
<evidence type="ECO:0000256" key="9">
    <source>
        <dbReference type="SAM" id="MobiDB-lite"/>
    </source>
</evidence>
<dbReference type="Gene3D" id="1.10.8.60">
    <property type="match status" value="1"/>
</dbReference>
<dbReference type="PANTHER" id="PTHR23074">
    <property type="entry name" value="AAA DOMAIN-CONTAINING"/>
    <property type="match status" value="1"/>
</dbReference>
<dbReference type="GO" id="GO:0005524">
    <property type="term" value="F:ATP binding"/>
    <property type="evidence" value="ECO:0007669"/>
    <property type="project" value="UniProtKB-KW"/>
</dbReference>
<dbReference type="SUPFAM" id="SSF52540">
    <property type="entry name" value="P-loop containing nucleoside triphosphate hydrolases"/>
    <property type="match status" value="1"/>
</dbReference>
<keyword evidence="7 8" id="KW-0413">Isomerase</keyword>
<dbReference type="PROSITE" id="PS00674">
    <property type="entry name" value="AAA"/>
    <property type="match status" value="1"/>
</dbReference>
<feature type="region of interest" description="Disordered" evidence="9">
    <location>
        <begin position="164"/>
        <end position="265"/>
    </location>
</feature>
<dbReference type="InterPro" id="IPR003960">
    <property type="entry name" value="ATPase_AAA_CS"/>
</dbReference>
<comment type="function">
    <text evidence="8">Catalytic subunit of a complex which severs microtubules in an ATP-dependent manner. Microtubule severing may promote rapid reorganization of cellular microtubule arrays and the release of microtubules from the centrosome following nucleation.</text>
</comment>
<gene>
    <name evidence="8" type="primary">KATNA1</name>
    <name evidence="11" type="ORF">PVAND_011499</name>
</gene>
<evidence type="ECO:0000259" key="10">
    <source>
        <dbReference type="SMART" id="SM00382"/>
    </source>
</evidence>
<dbReference type="Gene3D" id="3.40.50.300">
    <property type="entry name" value="P-loop containing nucleotide triphosphate hydrolases"/>
    <property type="match status" value="1"/>
</dbReference>
<feature type="compositionally biased region" description="Acidic residues" evidence="9">
    <location>
        <begin position="233"/>
        <end position="242"/>
    </location>
</feature>
<reference evidence="11" key="1">
    <citation type="submission" date="2021-03" db="EMBL/GenBank/DDBJ databases">
        <title>Chromosome level genome of the anhydrobiotic midge Polypedilum vanderplanki.</title>
        <authorList>
            <person name="Yoshida Y."/>
            <person name="Kikawada T."/>
            <person name="Gusev O."/>
        </authorList>
    </citation>
    <scope>NUCLEOTIDE SEQUENCE</scope>
    <source>
        <strain evidence="11">NIAS01</strain>
        <tissue evidence="11">Whole body or cell culture</tissue>
    </source>
</reference>
<evidence type="ECO:0000313" key="12">
    <source>
        <dbReference type="Proteomes" id="UP001107558"/>
    </source>
</evidence>
<evidence type="ECO:0000256" key="1">
    <source>
        <dbReference type="ARBA" id="ARBA00004245"/>
    </source>
</evidence>
<keyword evidence="8" id="KW-0131">Cell cycle</keyword>
<dbReference type="InterPro" id="IPR050304">
    <property type="entry name" value="MT-severing_AAA_ATPase"/>
</dbReference>
<feature type="compositionally biased region" description="Basic and acidic residues" evidence="9">
    <location>
        <begin position="221"/>
        <end position="230"/>
    </location>
</feature>
<feature type="compositionally biased region" description="Low complexity" evidence="9">
    <location>
        <begin position="243"/>
        <end position="253"/>
    </location>
</feature>
<feature type="region of interest" description="Disordered" evidence="9">
    <location>
        <begin position="1"/>
        <end position="33"/>
    </location>
</feature>
<dbReference type="GO" id="GO:0051301">
    <property type="term" value="P:cell division"/>
    <property type="evidence" value="ECO:0007669"/>
    <property type="project" value="UniProtKB-KW"/>
</dbReference>
<evidence type="ECO:0000256" key="4">
    <source>
        <dbReference type="ARBA" id="ARBA00022741"/>
    </source>
</evidence>
<dbReference type="PANTHER" id="PTHR23074:SF152">
    <property type="entry name" value="KATANIN P60 ATPASE-CONTAINING SUBUNIT A1"/>
    <property type="match status" value="1"/>
</dbReference>
<keyword evidence="12" id="KW-1185">Reference proteome</keyword>
<feature type="compositionally biased region" description="Low complexity" evidence="9">
    <location>
        <begin position="172"/>
        <end position="183"/>
    </location>
</feature>
<dbReference type="InterPro" id="IPR003593">
    <property type="entry name" value="AAA+_ATPase"/>
</dbReference>
<evidence type="ECO:0000313" key="11">
    <source>
        <dbReference type="EMBL" id="KAG5682120.1"/>
    </source>
</evidence>
<organism evidence="11 12">
    <name type="scientific">Polypedilum vanderplanki</name>
    <name type="common">Sleeping chironomid midge</name>
    <dbReference type="NCBI Taxonomy" id="319348"/>
    <lineage>
        <taxon>Eukaryota</taxon>
        <taxon>Metazoa</taxon>
        <taxon>Ecdysozoa</taxon>
        <taxon>Arthropoda</taxon>
        <taxon>Hexapoda</taxon>
        <taxon>Insecta</taxon>
        <taxon>Pterygota</taxon>
        <taxon>Neoptera</taxon>
        <taxon>Endopterygota</taxon>
        <taxon>Diptera</taxon>
        <taxon>Nematocera</taxon>
        <taxon>Chironomoidea</taxon>
        <taxon>Chironomidae</taxon>
        <taxon>Chironominae</taxon>
        <taxon>Polypedilum</taxon>
        <taxon>Polypedilum</taxon>
    </lineage>
</organism>
<comment type="activity regulation">
    <text evidence="8">ATPase activity is stimulated by microtubules, which promote homooligomerization. ATP-dependent microtubule severing is stimulated by interaction with KATNB1.</text>
</comment>
<dbReference type="InterPro" id="IPR015415">
    <property type="entry name" value="Spast_Vps4_C"/>
</dbReference>
<proteinExistence type="inferred from homology"/>
<evidence type="ECO:0000256" key="8">
    <source>
        <dbReference type="HAMAP-Rule" id="MF_03023"/>
    </source>
</evidence>
<dbReference type="Proteomes" id="UP001107558">
    <property type="component" value="Chromosome 1"/>
</dbReference>
<evidence type="ECO:0000256" key="7">
    <source>
        <dbReference type="ARBA" id="ARBA00023235"/>
    </source>
</evidence>
<evidence type="ECO:0000256" key="2">
    <source>
        <dbReference type="ARBA" id="ARBA00022490"/>
    </source>
</evidence>
<keyword evidence="8" id="KW-0498">Mitosis</keyword>
<dbReference type="GO" id="GO:0000922">
    <property type="term" value="C:spindle pole"/>
    <property type="evidence" value="ECO:0007669"/>
    <property type="project" value="UniProtKB-SubCell"/>
</dbReference>
<dbReference type="GO" id="GO:0016887">
    <property type="term" value="F:ATP hydrolysis activity"/>
    <property type="evidence" value="ECO:0007669"/>
    <property type="project" value="InterPro"/>
</dbReference>
<dbReference type="SMART" id="SM00382">
    <property type="entry name" value="AAA"/>
    <property type="match status" value="1"/>
</dbReference>
<evidence type="ECO:0000256" key="5">
    <source>
        <dbReference type="ARBA" id="ARBA00022840"/>
    </source>
</evidence>